<dbReference type="Proteomes" id="UP001208888">
    <property type="component" value="Unassembled WGS sequence"/>
</dbReference>
<dbReference type="AlphaFoldDB" id="A0AAJ1D004"/>
<feature type="transmembrane region" description="Helical" evidence="1">
    <location>
        <begin position="20"/>
        <end position="37"/>
    </location>
</feature>
<name>A0AAJ1D004_PANAN</name>
<sequence>MKTPTVSVSSVPSRSLSEYFAVFVAVGTVIAFLVCWFNG</sequence>
<evidence type="ECO:0000256" key="1">
    <source>
        <dbReference type="SAM" id="Phobius"/>
    </source>
</evidence>
<reference evidence="2" key="1">
    <citation type="submission" date="2022-06" db="EMBL/GenBank/DDBJ databases">
        <title>Dynamics of rice microbiomes reveals core vertical transmitted seed endophytes.</title>
        <authorList>
            <person name="Liao K."/>
            <person name="Zhang X."/>
        </authorList>
    </citation>
    <scope>NUCLEOTIDE SEQUENCE</scope>
    <source>
        <strain evidence="2">JT1-17</strain>
    </source>
</reference>
<comment type="caution">
    <text evidence="2">The sequence shown here is derived from an EMBL/GenBank/DDBJ whole genome shotgun (WGS) entry which is preliminary data.</text>
</comment>
<gene>
    <name evidence="2" type="ORF">NB703_002389</name>
</gene>
<keyword evidence="1" id="KW-1133">Transmembrane helix</keyword>
<evidence type="ECO:0000313" key="3">
    <source>
        <dbReference type="Proteomes" id="UP001208888"/>
    </source>
</evidence>
<organism evidence="2 3">
    <name type="scientific">Pantoea ananas</name>
    <name type="common">Erwinia uredovora</name>
    <dbReference type="NCBI Taxonomy" id="553"/>
    <lineage>
        <taxon>Bacteria</taxon>
        <taxon>Pseudomonadati</taxon>
        <taxon>Pseudomonadota</taxon>
        <taxon>Gammaproteobacteria</taxon>
        <taxon>Enterobacterales</taxon>
        <taxon>Erwiniaceae</taxon>
        <taxon>Pantoea</taxon>
    </lineage>
</organism>
<keyword evidence="1" id="KW-0812">Transmembrane</keyword>
<evidence type="ECO:0000313" key="2">
    <source>
        <dbReference type="EMBL" id="MCW0344296.1"/>
    </source>
</evidence>
<dbReference type="EMBL" id="JANFVX010000008">
    <property type="protein sequence ID" value="MCW0344296.1"/>
    <property type="molecule type" value="Genomic_DNA"/>
</dbReference>
<protein>
    <submittedName>
        <fullName evidence="2">Uncharacterized protein</fullName>
    </submittedName>
</protein>
<accession>A0AAJ1D004</accession>
<keyword evidence="1" id="KW-0472">Membrane</keyword>
<proteinExistence type="predicted"/>